<comment type="caution">
    <text evidence="6">The sequence shown here is derived from an EMBL/GenBank/DDBJ whole genome shotgun (WGS) entry which is preliminary data.</text>
</comment>
<keyword evidence="7" id="KW-1185">Reference proteome</keyword>
<protein>
    <submittedName>
        <fullName evidence="6">Extracellular solute-binding protein</fullName>
    </submittedName>
</protein>
<evidence type="ECO:0000256" key="1">
    <source>
        <dbReference type="ARBA" id="ARBA00004196"/>
    </source>
</evidence>
<dbReference type="InterPro" id="IPR006059">
    <property type="entry name" value="SBP"/>
</dbReference>
<dbReference type="PANTHER" id="PTHR43649:SF31">
    <property type="entry name" value="SN-GLYCEROL-3-PHOSPHATE-BINDING PERIPLASMIC PROTEIN UGPB"/>
    <property type="match status" value="1"/>
</dbReference>
<keyword evidence="4 5" id="KW-0732">Signal</keyword>
<accession>A0A4R5D9R1</accession>
<dbReference type="AlphaFoldDB" id="A0A4R5D9R1"/>
<evidence type="ECO:0000256" key="4">
    <source>
        <dbReference type="ARBA" id="ARBA00022729"/>
    </source>
</evidence>
<dbReference type="OrthoDB" id="8663148at2"/>
<dbReference type="EMBL" id="SMKZ01000014">
    <property type="protein sequence ID" value="TDE10352.1"/>
    <property type="molecule type" value="Genomic_DNA"/>
</dbReference>
<reference evidence="6 7" key="1">
    <citation type="submission" date="2019-03" db="EMBL/GenBank/DDBJ databases">
        <title>Draft genome sequences of novel Actinobacteria.</title>
        <authorList>
            <person name="Sahin N."/>
            <person name="Ay H."/>
            <person name="Saygin H."/>
        </authorList>
    </citation>
    <scope>NUCLEOTIDE SEQUENCE [LARGE SCALE GENOMIC DNA]</scope>
    <source>
        <strain evidence="6 7">5K138</strain>
    </source>
</reference>
<comment type="subcellular location">
    <subcellularLocation>
        <location evidence="1">Cell envelope</location>
    </subcellularLocation>
</comment>
<dbReference type="Pfam" id="PF01547">
    <property type="entry name" value="SBP_bac_1"/>
    <property type="match status" value="1"/>
</dbReference>
<keyword evidence="3" id="KW-0813">Transport</keyword>
<feature type="chain" id="PRO_5020467218" evidence="5">
    <location>
        <begin position="25"/>
        <end position="434"/>
    </location>
</feature>
<evidence type="ECO:0000256" key="5">
    <source>
        <dbReference type="SAM" id="SignalP"/>
    </source>
</evidence>
<dbReference type="Gene3D" id="3.40.190.10">
    <property type="entry name" value="Periplasmic binding protein-like II"/>
    <property type="match status" value="1"/>
</dbReference>
<evidence type="ECO:0000313" key="6">
    <source>
        <dbReference type="EMBL" id="TDE10352.1"/>
    </source>
</evidence>
<proteinExistence type="inferred from homology"/>
<dbReference type="GO" id="GO:0030313">
    <property type="term" value="C:cell envelope"/>
    <property type="evidence" value="ECO:0007669"/>
    <property type="project" value="UniProtKB-SubCell"/>
</dbReference>
<comment type="similarity">
    <text evidence="2">Belongs to the bacterial solute-binding protein 1 family.</text>
</comment>
<gene>
    <name evidence="6" type="ORF">E1269_11660</name>
</gene>
<dbReference type="PROSITE" id="PS51257">
    <property type="entry name" value="PROKAR_LIPOPROTEIN"/>
    <property type="match status" value="1"/>
</dbReference>
<evidence type="ECO:0000313" key="7">
    <source>
        <dbReference type="Proteomes" id="UP000294739"/>
    </source>
</evidence>
<dbReference type="InterPro" id="IPR050490">
    <property type="entry name" value="Bact_solute-bd_prot1"/>
</dbReference>
<dbReference type="InParanoid" id="A0A4R5D9R1"/>
<dbReference type="PANTHER" id="PTHR43649">
    <property type="entry name" value="ARABINOSE-BINDING PROTEIN-RELATED"/>
    <property type="match status" value="1"/>
</dbReference>
<dbReference type="Proteomes" id="UP000294739">
    <property type="component" value="Unassembled WGS sequence"/>
</dbReference>
<evidence type="ECO:0000256" key="3">
    <source>
        <dbReference type="ARBA" id="ARBA00022448"/>
    </source>
</evidence>
<sequence>MRYRLRREGRVALAFTLMMVTAAAACGSEDSASGSSDELTYWSMWQEKEPQAQVLAEAIEAFEADTGITVNVEWQGRDNITKLLAALRGGDVPDLIDQQYFTISNAIVGNEQFTPLGDVYDMEIPEEDLTVAEAITDKYDMFTTTDDGEHFLVPYEVIGYTIWYDAAALPAVAASPPATWDDFAALLAEAKSAGRSGIALDGDIAGYAEYWTATALVRALGPGGYNELVSDEEAAGWDTPQVRDALSAIEELAGGGYFIPGYDSSKFPAIQTQWAQGDADFLYMGSWAPTETGEFAAPEFEYRSFNFPTLGTDDSLPASVIGFAIPEPADNADAASEFIAYFLNKDRLSLISTEAANLTPRADVEVPPQLADVNELLQSKSLSKITDGVLGDHSDFDTKIFQPLNLELMTGKISVDEFIERIASEQRDYWESQG</sequence>
<dbReference type="SUPFAM" id="SSF53850">
    <property type="entry name" value="Periplasmic binding protein-like II"/>
    <property type="match status" value="1"/>
</dbReference>
<dbReference type="RefSeq" id="WP_131894577.1">
    <property type="nucleotide sequence ID" value="NZ_SMKZ01000014.1"/>
</dbReference>
<feature type="signal peptide" evidence="5">
    <location>
        <begin position="1"/>
        <end position="24"/>
    </location>
</feature>
<organism evidence="6 7">
    <name type="scientific">Jiangella asiatica</name>
    <dbReference type="NCBI Taxonomy" id="2530372"/>
    <lineage>
        <taxon>Bacteria</taxon>
        <taxon>Bacillati</taxon>
        <taxon>Actinomycetota</taxon>
        <taxon>Actinomycetes</taxon>
        <taxon>Jiangellales</taxon>
        <taxon>Jiangellaceae</taxon>
        <taxon>Jiangella</taxon>
    </lineage>
</organism>
<evidence type="ECO:0000256" key="2">
    <source>
        <dbReference type="ARBA" id="ARBA00008520"/>
    </source>
</evidence>
<name>A0A4R5D9R1_9ACTN</name>